<evidence type="ECO:0000313" key="2">
    <source>
        <dbReference type="EMBL" id="KAL1519928.1"/>
    </source>
</evidence>
<dbReference type="Proteomes" id="UP001515480">
    <property type="component" value="Unassembled WGS sequence"/>
</dbReference>
<organism evidence="2 3">
    <name type="scientific">Prymnesium parvum</name>
    <name type="common">Toxic golden alga</name>
    <dbReference type="NCBI Taxonomy" id="97485"/>
    <lineage>
        <taxon>Eukaryota</taxon>
        <taxon>Haptista</taxon>
        <taxon>Haptophyta</taxon>
        <taxon>Prymnesiophyceae</taxon>
        <taxon>Prymnesiales</taxon>
        <taxon>Prymnesiaceae</taxon>
        <taxon>Prymnesium</taxon>
    </lineage>
</organism>
<evidence type="ECO:0000313" key="3">
    <source>
        <dbReference type="Proteomes" id="UP001515480"/>
    </source>
</evidence>
<feature type="coiled-coil region" evidence="1">
    <location>
        <begin position="287"/>
        <end position="360"/>
    </location>
</feature>
<accession>A0AB34JG67</accession>
<gene>
    <name evidence="2" type="ORF">AB1Y20_023416</name>
</gene>
<dbReference type="InterPro" id="IPR011993">
    <property type="entry name" value="PH-like_dom_sf"/>
</dbReference>
<name>A0AB34JG67_PRYPA</name>
<comment type="caution">
    <text evidence="2">The sequence shown here is derived from an EMBL/GenBank/DDBJ whole genome shotgun (WGS) entry which is preliminary data.</text>
</comment>
<reference evidence="2 3" key="1">
    <citation type="journal article" date="2024" name="Science">
        <title>Giant polyketide synthase enzymes in the biosynthesis of giant marine polyether toxins.</title>
        <authorList>
            <person name="Fallon T.R."/>
            <person name="Shende V.V."/>
            <person name="Wierzbicki I.H."/>
            <person name="Pendleton A.L."/>
            <person name="Watervoot N.F."/>
            <person name="Auber R.P."/>
            <person name="Gonzalez D.J."/>
            <person name="Wisecaver J.H."/>
            <person name="Moore B.S."/>
        </authorList>
    </citation>
    <scope>NUCLEOTIDE SEQUENCE [LARGE SCALE GENOMIC DNA]</scope>
    <source>
        <strain evidence="2 3">12B1</strain>
    </source>
</reference>
<dbReference type="Gene3D" id="2.30.29.30">
    <property type="entry name" value="Pleckstrin-homology domain (PH domain)/Phosphotyrosine-binding domain (PTB)"/>
    <property type="match status" value="1"/>
</dbReference>
<dbReference type="EMBL" id="JBGBPQ010000009">
    <property type="protein sequence ID" value="KAL1519928.1"/>
    <property type="molecule type" value="Genomic_DNA"/>
</dbReference>
<keyword evidence="1" id="KW-0175">Coiled coil</keyword>
<feature type="coiled-coil region" evidence="1">
    <location>
        <begin position="212"/>
        <end position="253"/>
    </location>
</feature>
<dbReference type="SUPFAM" id="SSF50729">
    <property type="entry name" value="PH domain-like"/>
    <property type="match status" value="1"/>
</dbReference>
<evidence type="ECO:0000256" key="1">
    <source>
        <dbReference type="SAM" id="Coils"/>
    </source>
</evidence>
<dbReference type="AlphaFoldDB" id="A0AB34JG67"/>
<sequence>MTFSFASCTATCRVRSISTLLQQVWSRQDVTCRAIPCDGKLAEVAYQSRHNERGTSEGQHVLEVPRTLSSASIRSAISSSVTCAAALIREWPAAPPRLLLASSSPPSRLALLPPCPYPLRYLCSPTSPAQPPSYPTLQLLQAALPLLMATKRSSETYVPAPEGMKELTYKQTKDYLLSMGLARSELNAPTKFRLKEIAEAKGIDLSPMIELRDKAEKRVQSLELDNALLQRQNDEAAAALKRASAAQAEAEAEAATRSSAAARASLKLQELVKTSSDLDEAKREEICAAAEAEAEAARAAAAAAAARAEQEAMAKLAAEQAAAVKAEEKRRAEEEAAKAKSELTEAERQLERERAASRIQANARRRLQNQIFYKAWYAVVTIQKLHRGRIIKGIVSNLRKAASLLKAGNIFLKFSKDGPPHDRLVWLSDNLREVLWCNPNKNKVHNLKAEAKLAVTEISATVDGIKTDVFKQAVTGRLVNPAAEETHTLLHGETKMTFKNSIRQKGALLFRAGEEASQVVMKGDSISELQCMSIISSNRTVDLVAPSNRVRDDWLWALRILLVHLNTVGPLRELAAQRRIMESKMTQSGLHAAKDILTDKYETLDILVQRSKMGMGVVMDSASNVIVELEKGSTGAVSGLKEGDAVMMIDHTVVTVIENGFIVPRSPITTVIDPMKTELLFTVFRATTTAPPEVSGYV</sequence>
<protein>
    <recommendedName>
        <fullName evidence="4">PDZ domain-containing protein</fullName>
    </recommendedName>
</protein>
<proteinExistence type="predicted"/>
<keyword evidence="3" id="KW-1185">Reference proteome</keyword>
<evidence type="ECO:0008006" key="4">
    <source>
        <dbReference type="Google" id="ProtNLM"/>
    </source>
</evidence>